<evidence type="ECO:0000313" key="3">
    <source>
        <dbReference type="Proteomes" id="UP000230859"/>
    </source>
</evidence>
<sequence length="86" mass="9500">MDEIENDTNTGRNEGPPTFSDEGKGEAFLMNLLEAAMKNMHQGKWAEARADLLKIEALNPEGMYASVASEYLQQIIDQEQEKAGPA</sequence>
<dbReference type="AlphaFoldDB" id="A0A2H0LQK5"/>
<proteinExistence type="predicted"/>
<name>A0A2H0LQK5_9BACT</name>
<gene>
    <name evidence="2" type="ORF">COV74_03630</name>
</gene>
<feature type="region of interest" description="Disordered" evidence="1">
    <location>
        <begin position="1"/>
        <end position="24"/>
    </location>
</feature>
<reference evidence="2 3" key="1">
    <citation type="submission" date="2017-09" db="EMBL/GenBank/DDBJ databases">
        <title>Depth-based differentiation of microbial function through sediment-hosted aquifers and enrichment of novel symbionts in the deep terrestrial subsurface.</title>
        <authorList>
            <person name="Probst A.J."/>
            <person name="Ladd B."/>
            <person name="Jarett J.K."/>
            <person name="Geller-Mcgrath D.E."/>
            <person name="Sieber C.M."/>
            <person name="Emerson J.B."/>
            <person name="Anantharaman K."/>
            <person name="Thomas B.C."/>
            <person name="Malmstrom R."/>
            <person name="Stieglmeier M."/>
            <person name="Klingl A."/>
            <person name="Woyke T."/>
            <person name="Ryan C.M."/>
            <person name="Banfield J.F."/>
        </authorList>
    </citation>
    <scope>NUCLEOTIDE SEQUENCE [LARGE SCALE GENOMIC DNA]</scope>
    <source>
        <strain evidence="2">CG11_big_fil_rev_8_21_14_0_20_45_26</strain>
    </source>
</reference>
<dbReference type="Proteomes" id="UP000230859">
    <property type="component" value="Unassembled WGS sequence"/>
</dbReference>
<evidence type="ECO:0000313" key="2">
    <source>
        <dbReference type="EMBL" id="PIQ86723.1"/>
    </source>
</evidence>
<organism evidence="2 3">
    <name type="scientific">Candidatus Abzuiibacterium crystallinum</name>
    <dbReference type="NCBI Taxonomy" id="1974748"/>
    <lineage>
        <taxon>Bacteria</taxon>
        <taxon>Pseudomonadati</taxon>
        <taxon>Candidatus Omnitrophota</taxon>
        <taxon>Candidatus Abzuiibacterium</taxon>
    </lineage>
</organism>
<accession>A0A2H0LQK5</accession>
<evidence type="ECO:0000256" key="1">
    <source>
        <dbReference type="SAM" id="MobiDB-lite"/>
    </source>
</evidence>
<protein>
    <submittedName>
        <fullName evidence="2">Uncharacterized protein</fullName>
    </submittedName>
</protein>
<comment type="caution">
    <text evidence="2">The sequence shown here is derived from an EMBL/GenBank/DDBJ whole genome shotgun (WGS) entry which is preliminary data.</text>
</comment>
<dbReference type="EMBL" id="PCVY01000036">
    <property type="protein sequence ID" value="PIQ86723.1"/>
    <property type="molecule type" value="Genomic_DNA"/>
</dbReference>